<dbReference type="EMBL" id="LFJC01000003">
    <property type="protein sequence ID" value="PIT04502.1"/>
    <property type="molecule type" value="Genomic_DNA"/>
</dbReference>
<dbReference type="GO" id="GO:0003998">
    <property type="term" value="F:acylphosphatase activity"/>
    <property type="evidence" value="ECO:0007669"/>
    <property type="project" value="UniProtKB-EC"/>
</dbReference>
<dbReference type="InterPro" id="IPR001792">
    <property type="entry name" value="Acylphosphatase-like_dom"/>
</dbReference>
<keyword evidence="14" id="KW-1185">Reference proteome</keyword>
<keyword evidence="7" id="KW-0597">Phosphoprotein</keyword>
<dbReference type="PROSITE" id="PS50110">
    <property type="entry name" value="RESPONSE_REGULATORY"/>
    <property type="match status" value="2"/>
</dbReference>
<dbReference type="InterPro" id="IPR020456">
    <property type="entry name" value="Acylphosphatase"/>
</dbReference>
<dbReference type="Pfam" id="PF01590">
    <property type="entry name" value="GAF"/>
    <property type="match status" value="1"/>
</dbReference>
<dbReference type="InterPro" id="IPR047738">
    <property type="entry name" value="SAV_2336-like_N"/>
</dbReference>
<dbReference type="SUPFAM" id="SSF54975">
    <property type="entry name" value="Acylphosphatase/BLUF domain-like"/>
    <property type="match status" value="1"/>
</dbReference>
<feature type="domain" description="Response regulatory" evidence="11">
    <location>
        <begin position="803"/>
        <end position="940"/>
    </location>
</feature>
<evidence type="ECO:0000256" key="8">
    <source>
        <dbReference type="PROSITE-ProRule" id="PRU00520"/>
    </source>
</evidence>
<dbReference type="NCBIfam" id="NF041121">
    <property type="entry name" value="SAV_2336_NTERM"/>
    <property type="match status" value="1"/>
</dbReference>
<dbReference type="SUPFAM" id="SSF55781">
    <property type="entry name" value="GAF domain-like"/>
    <property type="match status" value="3"/>
</dbReference>
<dbReference type="Proteomes" id="UP000228930">
    <property type="component" value="Unassembled WGS sequence"/>
</dbReference>
<dbReference type="InterPro" id="IPR003018">
    <property type="entry name" value="GAF"/>
</dbReference>
<feature type="region of interest" description="Disordered" evidence="10">
    <location>
        <begin position="44"/>
        <end position="112"/>
    </location>
</feature>
<feature type="compositionally biased region" description="Polar residues" evidence="10">
    <location>
        <begin position="47"/>
        <end position="63"/>
    </location>
</feature>
<dbReference type="PANTHER" id="PTHR47268:SF4">
    <property type="entry name" value="ACYLPHOSPHATASE"/>
    <property type="match status" value="1"/>
</dbReference>
<dbReference type="InterPro" id="IPR029016">
    <property type="entry name" value="GAF-like_dom_sf"/>
</dbReference>
<accession>A0A2M6UIS6</accession>
<evidence type="ECO:0000256" key="10">
    <source>
        <dbReference type="SAM" id="MobiDB-lite"/>
    </source>
</evidence>
<proteinExistence type="inferred from homology"/>
<dbReference type="SMART" id="SM00448">
    <property type="entry name" value="REC"/>
    <property type="match status" value="2"/>
</dbReference>
<feature type="domain" description="Response regulatory" evidence="11">
    <location>
        <begin position="634"/>
        <end position="750"/>
    </location>
</feature>
<dbReference type="InterPro" id="IPR017968">
    <property type="entry name" value="Acylphosphatase_CS"/>
</dbReference>
<evidence type="ECO:0000256" key="7">
    <source>
        <dbReference type="PROSITE-ProRule" id="PRU00169"/>
    </source>
</evidence>
<feature type="region of interest" description="Disordered" evidence="10">
    <location>
        <begin position="762"/>
        <end position="796"/>
    </location>
</feature>
<evidence type="ECO:0000256" key="3">
    <source>
        <dbReference type="ARBA" id="ARBA00022679"/>
    </source>
</evidence>
<evidence type="ECO:0000256" key="2">
    <source>
        <dbReference type="ARBA" id="ARBA00012150"/>
    </source>
</evidence>
<reference evidence="13 14" key="1">
    <citation type="submission" date="2015-06" db="EMBL/GenBank/DDBJ databases">
        <title>Comparative genome analysis of nirS-carrying Bradyrhizobium sp. strains.</title>
        <authorList>
            <person name="Ishii S."/>
            <person name="Jang J."/>
            <person name="Nishizawa T."/>
            <person name="Senoo K."/>
        </authorList>
    </citation>
    <scope>NUCLEOTIDE SEQUENCE [LARGE SCALE GENOMIC DNA]</scope>
    <source>
        <strain evidence="13 14">TSA1</strain>
    </source>
</reference>
<comment type="caution">
    <text evidence="8">Lacks conserved residue(s) required for the propagation of feature annotation.</text>
</comment>
<dbReference type="PROSITE" id="PS51160">
    <property type="entry name" value="ACYLPHOSPHATASE_3"/>
    <property type="match status" value="1"/>
</dbReference>
<keyword evidence="3" id="KW-0808">Transferase</keyword>
<evidence type="ECO:0000256" key="4">
    <source>
        <dbReference type="ARBA" id="ARBA00022777"/>
    </source>
</evidence>
<dbReference type="InterPro" id="IPR011006">
    <property type="entry name" value="CheY-like_superfamily"/>
</dbReference>
<evidence type="ECO:0000256" key="9">
    <source>
        <dbReference type="RuleBase" id="RU004168"/>
    </source>
</evidence>
<dbReference type="PANTHER" id="PTHR47268">
    <property type="entry name" value="ACYLPHOSPHATASE"/>
    <property type="match status" value="1"/>
</dbReference>
<name>A0A2M6UIS6_9BRAD</name>
<dbReference type="Gene3D" id="3.30.70.100">
    <property type="match status" value="1"/>
</dbReference>
<dbReference type="Pfam" id="PF00708">
    <property type="entry name" value="Acylphosphatase"/>
    <property type="match status" value="1"/>
</dbReference>
<feature type="compositionally biased region" description="Basic and acidic residues" evidence="10">
    <location>
        <begin position="64"/>
        <end position="82"/>
    </location>
</feature>
<organism evidence="13 14">
    <name type="scientific">Bradyrhizobium nitroreducens</name>
    <dbReference type="NCBI Taxonomy" id="709803"/>
    <lineage>
        <taxon>Bacteria</taxon>
        <taxon>Pseudomonadati</taxon>
        <taxon>Pseudomonadota</taxon>
        <taxon>Alphaproteobacteria</taxon>
        <taxon>Hyphomicrobiales</taxon>
        <taxon>Nitrobacteraceae</taxon>
        <taxon>Bradyrhizobium</taxon>
    </lineage>
</organism>
<evidence type="ECO:0000256" key="6">
    <source>
        <dbReference type="ARBA" id="ARBA00047645"/>
    </source>
</evidence>
<feature type="compositionally biased region" description="Low complexity" evidence="10">
    <location>
        <begin position="785"/>
        <end position="796"/>
    </location>
</feature>
<evidence type="ECO:0000256" key="5">
    <source>
        <dbReference type="ARBA" id="ARBA00022801"/>
    </source>
</evidence>
<evidence type="ECO:0000313" key="13">
    <source>
        <dbReference type="EMBL" id="PIT04502.1"/>
    </source>
</evidence>
<keyword evidence="5" id="KW-0378">Hydrolase</keyword>
<dbReference type="SMART" id="SM00065">
    <property type="entry name" value="GAF"/>
    <property type="match status" value="2"/>
</dbReference>
<evidence type="ECO:0000256" key="1">
    <source>
        <dbReference type="ARBA" id="ARBA00005614"/>
    </source>
</evidence>
<comment type="catalytic activity">
    <reaction evidence="6">
        <text>an acyl phosphate + H2O = a carboxylate + phosphate + H(+)</text>
        <dbReference type="Rhea" id="RHEA:14965"/>
        <dbReference type="ChEBI" id="CHEBI:15377"/>
        <dbReference type="ChEBI" id="CHEBI:15378"/>
        <dbReference type="ChEBI" id="CHEBI:29067"/>
        <dbReference type="ChEBI" id="CHEBI:43474"/>
        <dbReference type="ChEBI" id="CHEBI:59918"/>
        <dbReference type="EC" id="3.6.1.7"/>
    </reaction>
</comment>
<feature type="region of interest" description="Disordered" evidence="10">
    <location>
        <begin position="1102"/>
        <end position="1126"/>
    </location>
</feature>
<evidence type="ECO:0000259" key="11">
    <source>
        <dbReference type="PROSITE" id="PS50110"/>
    </source>
</evidence>
<dbReference type="Pfam" id="PF00072">
    <property type="entry name" value="Response_reg"/>
    <property type="match status" value="1"/>
</dbReference>
<dbReference type="SUPFAM" id="SSF52172">
    <property type="entry name" value="CheY-like"/>
    <property type="match status" value="2"/>
</dbReference>
<sequence length="1802" mass="198375">MSHMTDQKLNKFITILREADFDVSWDNVLDALWLASLGRKLDLGGAPSTSRPAVNPTSDGTDPQNEHYFDRKNENDRKARENDEQEEPGPNSKKTGGGEADAHTGLYARGDIAPGDRTVTASSILLPAARTLPDRLAVTRALKPFRRRRPSDIGVELDEARTAELTAELRLVLDEGLFAVLRPQQERWYEAHVVLEDEPAVEVWGAPLREFVDLLRQTGAFRLVRVWRLRLDHANPRDPQKARLETPAGALISPRVLAGDERRLVFFASHGDSLHWVDGIYPSLLKSWSAASLVLLHLLPRHRWTYTLLGEPQALARASRPGSAAEALDIETLWWRVSPDPSQPRVLRLPVVPILPQALGIWSRMQMGLGQGTEAFLIDPAETLTDAELAGLLPERIEPARALTNLRERSVAAFDLAVMLASAPFTLPVARLVQEVTQEGRTDFSVLAELMLSGVVVTRGSEEADERTSETTYFEISAAVRPHLLRSLRKSDATALAVALDRRLSAYLSSIAGRSVQFSALLADERGSTKLPAWARAFAHLTTALRGGREPLPDWNFQDARKALEELSRPVLGQIARLAANNVSFSANNVQADLWPFIKDPRFVAATPGGLKFRPEVAAYLADQLKDRAFLGLRVLWVDDYPANNTSPAATLTQGGAEPIQYALTTEQALQHPALRQFDVILSDMTRDDNHSAGYELLSQLRVIGLKTPVIIFAASSMNTAKRRARAVAAGAFGGTNRVDVLLELIEQAARSAMFLREEAGDQANASTPGLRPTPDDDAQAIETSASPQSAPSEQSPAWRDVAILWVDDRPDNNIRERAFLTLNGAFVTLALSTEDALQALTEHRFDAIISDLGRPEGNRAGFDLLRRVRERSTIPFAIYAGARGVQLADEATRLGATISTNRFEQIAEALRGALDGSAWHTMLSEVQSARLRELLKRYDTSTWPDQSQVLSAAYQWSSVWQTMESSDLIATLAVAIVNAVTNTDYCQLFSVTNDRIILAASRIESGKVGYSEASWEGVIGRAVRTGTIVHLPDVTADHEYIPAEASTRSELAIPIIGRHGKAIGVFNIESTRLSAFSGHQSQWLMTFAATLIDYFSQQQASGSALGPKRPTKSDQQPSNDNDLNEGRGEIARLVAEELDLDTLFERLMAVTKRFIDFDEADARIIASDGEHSRTICVFGTLARPTARWLRMNADLISWTQHPDTWVSDLRDVPSTASDMFDATDVRAGALVGYRSLISQPVHQRGTIRGWISLLSKTPEAYGGETLRTFRQLGLDEAFAAIFYAADRAENLFVANLLKKMEANNLSDAAQAAVTDIRNFYSFETVSIFSVNQPRGLFVLLAEATFGSARRDRPGYTQRFDAGLLGLAYQRGEPVVVNNFDDGSDEARSYVRVNPDIQSALCIPIRQFGRIIWILSVEDRLRDAFIAIDVETFRRIVQRMEIALERRQRIPDEPKRREYSISGRVQGVGFRAFVQQQFSALALEGTVETLRDGRVRVVATGLDVQLDQLESRLRQGPPASKVDDVVVQSHDVAGEPGSSSTTATLQRPAIPRSDRRAVIAIGVDKVARLPSLRAATSAARQFAQWSSESQGIHQVWLFTDGNRPVGISEIREAIKTCVLRGDLDQIIVYFSGHGTSIAQQDLWLLSDASQDLNEAIGVDQNVQLARSSGIPHVVFISDTSRAPLDMKALLSAMGSPIFPNLPAHPSTSVRSEIDRFFAAGVAQNAYEIDGESVFTSVLLSALSGSEPSVLTQHDGRQIISSRSLSRFLRQAVPKKLEQFAVSLHQAPDSIIESGGDSWLAMF</sequence>
<keyword evidence="4" id="KW-0418">Kinase</keyword>
<dbReference type="EC" id="3.6.1.7" evidence="2"/>
<evidence type="ECO:0000313" key="14">
    <source>
        <dbReference type="Proteomes" id="UP000228930"/>
    </source>
</evidence>
<dbReference type="InterPro" id="IPR001789">
    <property type="entry name" value="Sig_transdc_resp-reg_receiver"/>
</dbReference>
<comment type="similarity">
    <text evidence="1 9">Belongs to the acylphosphatase family.</text>
</comment>
<evidence type="ECO:0000259" key="12">
    <source>
        <dbReference type="PROSITE" id="PS51160"/>
    </source>
</evidence>
<feature type="modified residue" description="4-aspartylphosphate" evidence="7">
    <location>
        <position position="852"/>
    </location>
</feature>
<dbReference type="PROSITE" id="PS00150">
    <property type="entry name" value="ACYLPHOSPHATASE_1"/>
    <property type="match status" value="1"/>
</dbReference>
<gene>
    <name evidence="13" type="ORF">TSA1_29925</name>
</gene>
<dbReference type="Gene3D" id="3.40.50.2300">
    <property type="match status" value="2"/>
</dbReference>
<feature type="modified residue" description="4-aspartylphosphate" evidence="7">
    <location>
        <position position="684"/>
    </location>
</feature>
<dbReference type="GO" id="GO:0000160">
    <property type="term" value="P:phosphorelay signal transduction system"/>
    <property type="evidence" value="ECO:0007669"/>
    <property type="project" value="InterPro"/>
</dbReference>
<dbReference type="InterPro" id="IPR036046">
    <property type="entry name" value="Acylphosphatase-like_dom_sf"/>
</dbReference>
<dbReference type="Gene3D" id="3.30.450.40">
    <property type="match status" value="3"/>
</dbReference>
<comment type="caution">
    <text evidence="13">The sequence shown here is derived from an EMBL/GenBank/DDBJ whole genome shotgun (WGS) entry which is preliminary data.</text>
</comment>
<dbReference type="GO" id="GO:0016301">
    <property type="term" value="F:kinase activity"/>
    <property type="evidence" value="ECO:0007669"/>
    <property type="project" value="UniProtKB-KW"/>
</dbReference>
<protein>
    <recommendedName>
        <fullName evidence="2">acylphosphatase</fullName>
        <ecNumber evidence="2">3.6.1.7</ecNumber>
    </recommendedName>
</protein>
<feature type="domain" description="Acylphosphatase-like" evidence="12">
    <location>
        <begin position="1456"/>
        <end position="1543"/>
    </location>
</feature>
<dbReference type="Gene3D" id="3.40.50.1460">
    <property type="match status" value="1"/>
</dbReference>
<dbReference type="Pfam" id="PF13185">
    <property type="entry name" value="GAF_2"/>
    <property type="match status" value="1"/>
</dbReference>